<dbReference type="Pfam" id="PF12769">
    <property type="entry name" value="PNTB_4TM"/>
    <property type="match status" value="1"/>
</dbReference>
<dbReference type="PANTHER" id="PTHR10160:SF19">
    <property type="entry name" value="PROTON-TRANSLOCATING NAD(P)(+) TRANSHYDROGENASE"/>
    <property type="match status" value="1"/>
</dbReference>
<dbReference type="EMBL" id="JAODAN010000014">
    <property type="protein sequence ID" value="KAK1920687.1"/>
    <property type="molecule type" value="Genomic_DNA"/>
</dbReference>
<keyword evidence="18" id="KW-1185">Reference proteome</keyword>
<evidence type="ECO:0000256" key="4">
    <source>
        <dbReference type="ARBA" id="ARBA00022475"/>
    </source>
</evidence>
<dbReference type="GO" id="GO:0008750">
    <property type="term" value="F:proton-translocating NAD(P)+ transhydrogenase activity"/>
    <property type="evidence" value="ECO:0007669"/>
    <property type="project" value="UniProtKB-EC"/>
</dbReference>
<evidence type="ECO:0000256" key="14">
    <source>
        <dbReference type="ARBA" id="ARBA00048202"/>
    </source>
</evidence>
<evidence type="ECO:0000256" key="9">
    <source>
        <dbReference type="ARBA" id="ARBA00022967"/>
    </source>
</evidence>
<comment type="subcellular location">
    <subcellularLocation>
        <location evidence="2">Cell inner membrane</location>
        <topology evidence="2">Multi-pass membrane protein</topology>
    </subcellularLocation>
    <subcellularLocation>
        <location evidence="1">Mitochondrion</location>
    </subcellularLocation>
</comment>
<dbReference type="Gene3D" id="3.40.50.1220">
    <property type="entry name" value="TPP-binding domain"/>
    <property type="match status" value="1"/>
</dbReference>
<dbReference type="InterPro" id="IPR007698">
    <property type="entry name" value="AlaDH/PNT_NAD(H)-bd"/>
</dbReference>
<accession>A0AAD9CR99</accession>
<keyword evidence="10 15" id="KW-1133">Transmembrane helix</keyword>
<keyword evidence="12" id="KW-0496">Mitochondrion</keyword>
<feature type="transmembrane region" description="Helical" evidence="15">
    <location>
        <begin position="278"/>
        <end position="305"/>
    </location>
</feature>
<organism evidence="17 18">
    <name type="scientific">Papiliotrema laurentii</name>
    <name type="common">Cryptococcus laurentii</name>
    <dbReference type="NCBI Taxonomy" id="5418"/>
    <lineage>
        <taxon>Eukaryota</taxon>
        <taxon>Fungi</taxon>
        <taxon>Dikarya</taxon>
        <taxon>Basidiomycota</taxon>
        <taxon>Agaricomycotina</taxon>
        <taxon>Tremellomycetes</taxon>
        <taxon>Tremellales</taxon>
        <taxon>Rhynchogastremaceae</taxon>
        <taxon>Papiliotrema</taxon>
    </lineage>
</organism>
<dbReference type="Pfam" id="PF02233">
    <property type="entry name" value="PNTB"/>
    <property type="match status" value="1"/>
</dbReference>
<dbReference type="Pfam" id="PF01262">
    <property type="entry name" value="AlaDh_PNT_C"/>
    <property type="match status" value="1"/>
</dbReference>
<evidence type="ECO:0000259" key="16">
    <source>
        <dbReference type="SMART" id="SM01002"/>
    </source>
</evidence>
<evidence type="ECO:0000256" key="11">
    <source>
        <dbReference type="ARBA" id="ARBA00023027"/>
    </source>
</evidence>
<protein>
    <recommendedName>
        <fullName evidence="3">proton-translocating NAD(P)(+) transhydrogenase</fullName>
        <ecNumber evidence="3">7.1.1.1</ecNumber>
    </recommendedName>
</protein>
<dbReference type="GO" id="GO:0005743">
    <property type="term" value="C:mitochondrial inner membrane"/>
    <property type="evidence" value="ECO:0007669"/>
    <property type="project" value="TreeGrafter"/>
</dbReference>
<keyword evidence="5" id="KW-0997">Cell inner membrane</keyword>
<dbReference type="AlphaFoldDB" id="A0AAD9CR99"/>
<keyword evidence="9" id="KW-1278">Translocase</keyword>
<evidence type="ECO:0000256" key="5">
    <source>
        <dbReference type="ARBA" id="ARBA00022519"/>
    </source>
</evidence>
<reference evidence="17" key="1">
    <citation type="submission" date="2023-02" db="EMBL/GenBank/DDBJ databases">
        <title>Identification and recombinant expression of a fungal hydrolase from Papiliotrema laurentii that hydrolyzes apple cutin and clears colloidal polyester polyurethane.</title>
        <authorList>
            <consortium name="DOE Joint Genome Institute"/>
            <person name="Roman V.A."/>
            <person name="Bojanowski C."/>
            <person name="Crable B.R."/>
            <person name="Wagner D.N."/>
            <person name="Hung C.S."/>
            <person name="Nadeau L.J."/>
            <person name="Schratz L."/>
            <person name="Haridas S."/>
            <person name="Pangilinan J."/>
            <person name="Lipzen A."/>
            <person name="Na H."/>
            <person name="Yan M."/>
            <person name="Ng V."/>
            <person name="Grigoriev I.V."/>
            <person name="Spatafora J.W."/>
            <person name="Barlow D."/>
            <person name="Biffinger J."/>
            <person name="Kelley-Loughnane N."/>
            <person name="Varaljay V.A."/>
            <person name="Crookes-Goodson W.J."/>
        </authorList>
    </citation>
    <scope>NUCLEOTIDE SEQUENCE</scope>
    <source>
        <strain evidence="17">5307AH</strain>
    </source>
</reference>
<keyword evidence="7" id="KW-0521">NADP</keyword>
<keyword evidence="8" id="KW-0809">Transit peptide</keyword>
<dbReference type="SUPFAM" id="SSF52467">
    <property type="entry name" value="DHS-like NAD/FAD-binding domain"/>
    <property type="match status" value="1"/>
</dbReference>
<dbReference type="Gene3D" id="3.40.50.720">
    <property type="entry name" value="NAD(P)-binding Rossmann-like Domain"/>
    <property type="match status" value="2"/>
</dbReference>
<evidence type="ECO:0000313" key="17">
    <source>
        <dbReference type="EMBL" id="KAK1920687.1"/>
    </source>
</evidence>
<keyword evidence="4" id="KW-1003">Cell membrane</keyword>
<dbReference type="GO" id="GO:0005886">
    <property type="term" value="C:plasma membrane"/>
    <property type="evidence" value="ECO:0007669"/>
    <property type="project" value="UniProtKB-SubCell"/>
</dbReference>
<keyword evidence="11" id="KW-0520">NAD</keyword>
<feature type="domain" description="Alanine dehydrogenase/pyridine nucleotide transhydrogenase NAD(H)-binding" evidence="16">
    <location>
        <begin position="2"/>
        <end position="73"/>
    </location>
</feature>
<dbReference type="InterPro" id="IPR034300">
    <property type="entry name" value="PNTB-like"/>
</dbReference>
<evidence type="ECO:0000256" key="8">
    <source>
        <dbReference type="ARBA" id="ARBA00022946"/>
    </source>
</evidence>
<evidence type="ECO:0000313" key="18">
    <source>
        <dbReference type="Proteomes" id="UP001182556"/>
    </source>
</evidence>
<keyword evidence="6 15" id="KW-0812">Transmembrane</keyword>
<dbReference type="InterPro" id="IPR029035">
    <property type="entry name" value="DHS-like_NAD/FAD-binding_dom"/>
</dbReference>
<keyword evidence="13 15" id="KW-0472">Membrane</keyword>
<evidence type="ECO:0000256" key="12">
    <source>
        <dbReference type="ARBA" id="ARBA00023128"/>
    </source>
</evidence>
<proteinExistence type="predicted"/>
<evidence type="ECO:0000256" key="3">
    <source>
        <dbReference type="ARBA" id="ARBA00012943"/>
    </source>
</evidence>
<feature type="transmembrane region" description="Helical" evidence="15">
    <location>
        <begin position="238"/>
        <end position="257"/>
    </location>
</feature>
<feature type="transmembrane region" description="Helical" evidence="15">
    <location>
        <begin position="381"/>
        <end position="400"/>
    </location>
</feature>
<evidence type="ECO:0000256" key="6">
    <source>
        <dbReference type="ARBA" id="ARBA00022692"/>
    </source>
</evidence>
<feature type="transmembrane region" description="Helical" evidence="15">
    <location>
        <begin position="507"/>
        <end position="528"/>
    </location>
</feature>
<evidence type="ECO:0000256" key="10">
    <source>
        <dbReference type="ARBA" id="ARBA00022989"/>
    </source>
</evidence>
<evidence type="ECO:0000256" key="13">
    <source>
        <dbReference type="ARBA" id="ARBA00023136"/>
    </source>
</evidence>
<feature type="transmembrane region" description="Helical" evidence="15">
    <location>
        <begin position="412"/>
        <end position="436"/>
    </location>
</feature>
<dbReference type="GO" id="GO:0050661">
    <property type="term" value="F:NADP binding"/>
    <property type="evidence" value="ECO:0007669"/>
    <property type="project" value="TreeGrafter"/>
</dbReference>
<name>A0AAD9CR99_PAPLA</name>
<evidence type="ECO:0000256" key="2">
    <source>
        <dbReference type="ARBA" id="ARBA00004429"/>
    </source>
</evidence>
<dbReference type="InterPro" id="IPR036291">
    <property type="entry name" value="NAD(P)-bd_dom_sf"/>
</dbReference>
<dbReference type="SUPFAM" id="SSF51735">
    <property type="entry name" value="NAD(P)-binding Rossmann-fold domains"/>
    <property type="match status" value="1"/>
</dbReference>
<evidence type="ECO:0000256" key="1">
    <source>
        <dbReference type="ARBA" id="ARBA00004173"/>
    </source>
</evidence>
<feature type="transmembrane region" description="Helical" evidence="15">
    <location>
        <begin position="325"/>
        <end position="344"/>
    </location>
</feature>
<comment type="catalytic activity">
    <reaction evidence="14">
        <text>NAD(+) + NADPH + H(+)(in) = NADH + NADP(+) + H(+)(out)</text>
        <dbReference type="Rhea" id="RHEA:47992"/>
        <dbReference type="ChEBI" id="CHEBI:15378"/>
        <dbReference type="ChEBI" id="CHEBI:57540"/>
        <dbReference type="ChEBI" id="CHEBI:57783"/>
        <dbReference type="ChEBI" id="CHEBI:57945"/>
        <dbReference type="ChEBI" id="CHEBI:58349"/>
        <dbReference type="EC" id="7.1.1.1"/>
    </reaction>
</comment>
<feature type="transmembrane region" description="Helical" evidence="15">
    <location>
        <begin position="457"/>
        <end position="487"/>
    </location>
</feature>
<dbReference type="GO" id="GO:0006740">
    <property type="term" value="P:NADPH regeneration"/>
    <property type="evidence" value="ECO:0007669"/>
    <property type="project" value="TreeGrafter"/>
</dbReference>
<dbReference type="Proteomes" id="UP001182556">
    <property type="component" value="Unassembled WGS sequence"/>
</dbReference>
<comment type="caution">
    <text evidence="17">The sequence shown here is derived from an EMBL/GenBank/DDBJ whole genome shotgun (WGS) entry which is preliminary data.</text>
</comment>
<evidence type="ECO:0000256" key="15">
    <source>
        <dbReference type="SAM" id="Phobius"/>
    </source>
</evidence>
<dbReference type="EC" id="7.1.1.1" evidence="3"/>
<dbReference type="SMART" id="SM01002">
    <property type="entry name" value="AlaDh_PNT_C"/>
    <property type="match status" value="1"/>
</dbReference>
<sequence>MFDVFHCVCILVVRLPPHDLGPGKPAPKLILRQHVEAMKPGLVIVDLAAETGGNCELTRPGEKSVHNGVTIIGHTDLPSRLPIQSSTLCSNNITKVDTHLGRDQSRFLVNLENEVVRRSILTHKGEVLWPASAPAMNPQTTQAAQKPPTKIEKPVVALTPWQESVRSITLISGRVGTALALGKFTGPAFMNLTTTLALAEMIGSKAVLERDSCPASPLMFGGLFVMGGVWVPHTIPQVLAAASVFLANVNIFGGFLITKRMLDLFRRPTDLPEYSWLYTIPAAIFGGGFVWASSTGLGGLVQAGYFLSTLLSIGALTGSSPNGTALGMLGVGFGIVSTLFAVGFSPETLGQAAEVTGLGAVIDVGIGQRVSPMQLPQTVAALRRVVGLVAVMTSAASVMAEGAGHAGNLNLATAYLGVLIGGITFAGSILAFMKLAGRMSSKPLVLPGRHLINSSLLAANVGTFTAFLTLAPASSAIAAGCLAGNAALSFAEGWTTSAAIGGPDMPVLVTGFMLDNILLTSVGSLIGARIDGADIQRRAMNRSSANVIFGGKAPTVASELIADERLGEGIDRQQDYLVMACLAIWILRICADAVGMAVAKAQYAINDMVATLRSTGINCRSGIHPVTGRMPGQCRVLLAEAGVPYDVVLEMDEINDDFGETDVVLMIGANDTVNPIALEPGSSIAGMPVLIVWKAKQVIVMKRGMAAGKAVELMISLR</sequence>
<evidence type="ECO:0000256" key="7">
    <source>
        <dbReference type="ARBA" id="ARBA00022857"/>
    </source>
</evidence>
<dbReference type="PANTHER" id="PTHR10160">
    <property type="entry name" value="NAD(P) TRANSHYDROGENASE"/>
    <property type="match status" value="1"/>
</dbReference>
<dbReference type="InterPro" id="IPR024605">
    <property type="entry name" value="NADP_transhyd_a_C"/>
</dbReference>
<gene>
    <name evidence="17" type="ORF">DB88DRAFT_506943</name>
</gene>